<dbReference type="SUPFAM" id="SSF51735">
    <property type="entry name" value="NAD(P)-binding Rossmann-fold domains"/>
    <property type="match status" value="1"/>
</dbReference>
<gene>
    <name evidence="1" type="ORF">GCM10007096_41660</name>
</gene>
<protein>
    <submittedName>
        <fullName evidence="1">Uncharacterized protein</fullName>
    </submittedName>
</protein>
<sequence length="246" mass="27836">MEKVLIFGGLSQWGSKMTDALLLEGVSVTVTYTSGNQEEEERALAFGRNAQFEKVAMENGSSFEWIESGQDVDTLLFFDALYHEDSQETLDHLTKSLTALDQLKRIVLISHLDIYGEAEGEIDETSPLKPLTPLGKRVDALEKGFIQRFLEYKEETSVDTVIILRMPHLYDEGGTLERLDQDRLHVKDAAEGITQAVIKPLKSGIHVIQLSSGERLTSHNKERQFPYNKAAKLLNFKPKVTLELWR</sequence>
<organism evidence="1 2">
    <name type="scientific">Pullulanibacillus pueri</name>
    <dbReference type="NCBI Taxonomy" id="1437324"/>
    <lineage>
        <taxon>Bacteria</taxon>
        <taxon>Bacillati</taxon>
        <taxon>Bacillota</taxon>
        <taxon>Bacilli</taxon>
        <taxon>Bacillales</taxon>
        <taxon>Sporolactobacillaceae</taxon>
        <taxon>Pullulanibacillus</taxon>
    </lineage>
</organism>
<dbReference type="Gene3D" id="3.40.50.720">
    <property type="entry name" value="NAD(P)-binding Rossmann-like Domain"/>
    <property type="match status" value="1"/>
</dbReference>
<dbReference type="AlphaFoldDB" id="A0A8J2ZZR5"/>
<dbReference type="EMBL" id="BMFV01000056">
    <property type="protein sequence ID" value="GGH88710.1"/>
    <property type="molecule type" value="Genomic_DNA"/>
</dbReference>
<dbReference type="InterPro" id="IPR036291">
    <property type="entry name" value="NAD(P)-bd_dom_sf"/>
</dbReference>
<accession>A0A8J2ZZR5</accession>
<proteinExistence type="predicted"/>
<evidence type="ECO:0000313" key="2">
    <source>
        <dbReference type="Proteomes" id="UP000656813"/>
    </source>
</evidence>
<dbReference type="RefSeq" id="WP_188499316.1">
    <property type="nucleotide sequence ID" value="NZ_BMFV01000056.1"/>
</dbReference>
<name>A0A8J2ZZR5_9BACL</name>
<keyword evidence="2" id="KW-1185">Reference proteome</keyword>
<reference evidence="1" key="2">
    <citation type="submission" date="2020-09" db="EMBL/GenBank/DDBJ databases">
        <authorList>
            <person name="Sun Q."/>
            <person name="Zhou Y."/>
        </authorList>
    </citation>
    <scope>NUCLEOTIDE SEQUENCE</scope>
    <source>
        <strain evidence="1">CGMCC 1.12777</strain>
    </source>
</reference>
<evidence type="ECO:0000313" key="1">
    <source>
        <dbReference type="EMBL" id="GGH88710.1"/>
    </source>
</evidence>
<comment type="caution">
    <text evidence="1">The sequence shown here is derived from an EMBL/GenBank/DDBJ whole genome shotgun (WGS) entry which is preliminary data.</text>
</comment>
<reference evidence="1" key="1">
    <citation type="journal article" date="2014" name="Int. J. Syst. Evol. Microbiol.">
        <title>Complete genome sequence of Corynebacterium casei LMG S-19264T (=DSM 44701T), isolated from a smear-ripened cheese.</title>
        <authorList>
            <consortium name="US DOE Joint Genome Institute (JGI-PGF)"/>
            <person name="Walter F."/>
            <person name="Albersmeier A."/>
            <person name="Kalinowski J."/>
            <person name="Ruckert C."/>
        </authorList>
    </citation>
    <scope>NUCLEOTIDE SEQUENCE</scope>
    <source>
        <strain evidence="1">CGMCC 1.12777</strain>
    </source>
</reference>
<dbReference type="Proteomes" id="UP000656813">
    <property type="component" value="Unassembled WGS sequence"/>
</dbReference>